<organism evidence="1 2">
    <name type="scientific">Aureobasidium melanogenum</name>
    <name type="common">Aureobasidium pullulans var. melanogenum</name>
    <dbReference type="NCBI Taxonomy" id="46634"/>
    <lineage>
        <taxon>Eukaryota</taxon>
        <taxon>Fungi</taxon>
        <taxon>Dikarya</taxon>
        <taxon>Ascomycota</taxon>
        <taxon>Pezizomycotina</taxon>
        <taxon>Dothideomycetes</taxon>
        <taxon>Dothideomycetidae</taxon>
        <taxon>Dothideales</taxon>
        <taxon>Saccotheciaceae</taxon>
        <taxon>Aureobasidium</taxon>
    </lineage>
</organism>
<proteinExistence type="predicted"/>
<dbReference type="Proteomes" id="UP000779574">
    <property type="component" value="Unassembled WGS sequence"/>
</dbReference>
<accession>A0A9P8EU83</accession>
<dbReference type="AlphaFoldDB" id="A0A9P8EU83"/>
<evidence type="ECO:0000313" key="1">
    <source>
        <dbReference type="EMBL" id="KAG9699621.1"/>
    </source>
</evidence>
<dbReference type="InterPro" id="IPR011990">
    <property type="entry name" value="TPR-like_helical_dom_sf"/>
</dbReference>
<feature type="non-terminal residue" evidence="1">
    <location>
        <position position="1"/>
    </location>
</feature>
<dbReference type="OrthoDB" id="438641at2759"/>
<protein>
    <submittedName>
        <fullName evidence="1">Uncharacterized protein</fullName>
    </submittedName>
</protein>
<sequence length="458" mass="51902">MPPRRDSREAVLQNHHDKATDRTTTWALLSRSQHRDPPCTKPLADLKILRLSNLRMGSKASRSAIIVRTICQPRHPGPLLPVLNVIEDDAGRAMHIEIYFSSTIPVATVLAIDNVLATKAPRQEMGKYGPKIRIVHPSDIMLLPQGHELMPKAFSSYSDSASKTIWDWKEQAKEAIKRDEYTKAIDYYSNAIKRASETQQSSDLSGALHYKRSIAAMRAGHYDLSFSDARVSLRDCSDEDNKNGGRKFLYQAAYTACQKHNFPQAHSLLERLLKLLPENNRAHILREDVAARLREERHGYYDIAAIHKEQMVLDHASFVNLTEIEHHLVADAFGYAQPVGASNKNAYSSRDQGAQLWINVVQRIFANPSQARRLLALHASPPYKPPKRLLVVDGQAIVEVFQVKDIIDHNSFSYEVSPSTKHAHCLYIQASYMNHSCVENTFRSFINDMIFIRATNDM</sequence>
<reference evidence="1" key="1">
    <citation type="journal article" date="2021" name="J Fungi (Basel)">
        <title>Virulence traits and population genomics of the black yeast Aureobasidium melanogenum.</title>
        <authorList>
            <person name="Cernosa A."/>
            <person name="Sun X."/>
            <person name="Gostincar C."/>
            <person name="Fang C."/>
            <person name="Gunde-Cimerman N."/>
            <person name="Song Z."/>
        </authorList>
    </citation>
    <scope>NUCLEOTIDE SEQUENCE</scope>
    <source>
        <strain evidence="1">EXF-9911</strain>
    </source>
</reference>
<dbReference type="EMBL" id="JAHFXF010000030">
    <property type="protein sequence ID" value="KAG9699621.1"/>
    <property type="molecule type" value="Genomic_DNA"/>
</dbReference>
<dbReference type="Gene3D" id="2.170.270.10">
    <property type="entry name" value="SET domain"/>
    <property type="match status" value="1"/>
</dbReference>
<dbReference type="PANTHER" id="PTHR47643:SF2">
    <property type="entry name" value="TPR DOMAIN PROTEIN (AFU_ORTHOLOGUE AFUA_5G12710)"/>
    <property type="match status" value="1"/>
</dbReference>
<dbReference type="PANTHER" id="PTHR47643">
    <property type="entry name" value="TPR DOMAIN PROTEIN (AFU_ORTHOLOGUE AFUA_5G12710)"/>
    <property type="match status" value="1"/>
</dbReference>
<reference evidence="1" key="2">
    <citation type="submission" date="2021-08" db="EMBL/GenBank/DDBJ databases">
        <authorList>
            <person name="Gostincar C."/>
            <person name="Sun X."/>
            <person name="Song Z."/>
            <person name="Gunde-Cimerman N."/>
        </authorList>
    </citation>
    <scope>NUCLEOTIDE SEQUENCE</scope>
    <source>
        <strain evidence="1">EXF-9911</strain>
    </source>
</reference>
<name>A0A9P8EU83_AURME</name>
<dbReference type="SUPFAM" id="SSF82199">
    <property type="entry name" value="SET domain"/>
    <property type="match status" value="1"/>
</dbReference>
<evidence type="ECO:0000313" key="2">
    <source>
        <dbReference type="Proteomes" id="UP000779574"/>
    </source>
</evidence>
<gene>
    <name evidence="1" type="ORF">KCU76_g1381</name>
</gene>
<dbReference type="Gene3D" id="1.25.40.10">
    <property type="entry name" value="Tetratricopeptide repeat domain"/>
    <property type="match status" value="1"/>
</dbReference>
<dbReference type="InterPro" id="IPR053209">
    <property type="entry name" value="Gramillin-biosynth_MTr"/>
</dbReference>
<comment type="caution">
    <text evidence="1">The sequence shown here is derived from an EMBL/GenBank/DDBJ whole genome shotgun (WGS) entry which is preliminary data.</text>
</comment>
<dbReference type="InterPro" id="IPR046341">
    <property type="entry name" value="SET_dom_sf"/>
</dbReference>
<dbReference type="SUPFAM" id="SSF48452">
    <property type="entry name" value="TPR-like"/>
    <property type="match status" value="1"/>
</dbReference>